<accession>A0A7R9KEG8</accession>
<evidence type="ECO:0000256" key="2">
    <source>
        <dbReference type="ARBA" id="ARBA00023163"/>
    </source>
</evidence>
<evidence type="ECO:0000313" key="4">
    <source>
        <dbReference type="EMBL" id="CAD7621392.1"/>
    </source>
</evidence>
<dbReference type="EMBL" id="OC855165">
    <property type="protein sequence ID" value="CAD7621392.1"/>
    <property type="molecule type" value="Genomic_DNA"/>
</dbReference>
<dbReference type="SUPFAM" id="SSF48508">
    <property type="entry name" value="Nuclear receptor ligand-binding domain"/>
    <property type="match status" value="1"/>
</dbReference>
<protein>
    <submittedName>
        <fullName evidence="4">Uncharacterized protein</fullName>
    </submittedName>
</protein>
<dbReference type="AlphaFoldDB" id="A0A7R9KEG8"/>
<proteinExistence type="predicted"/>
<keyword evidence="5" id="KW-1185">Reference proteome</keyword>
<dbReference type="Proteomes" id="UP000759131">
    <property type="component" value="Unassembled WGS sequence"/>
</dbReference>
<evidence type="ECO:0000313" key="5">
    <source>
        <dbReference type="Proteomes" id="UP000759131"/>
    </source>
</evidence>
<organism evidence="4">
    <name type="scientific">Medioppia subpectinata</name>
    <dbReference type="NCBI Taxonomy" id="1979941"/>
    <lineage>
        <taxon>Eukaryota</taxon>
        <taxon>Metazoa</taxon>
        <taxon>Ecdysozoa</taxon>
        <taxon>Arthropoda</taxon>
        <taxon>Chelicerata</taxon>
        <taxon>Arachnida</taxon>
        <taxon>Acari</taxon>
        <taxon>Acariformes</taxon>
        <taxon>Sarcoptiformes</taxon>
        <taxon>Oribatida</taxon>
        <taxon>Brachypylina</taxon>
        <taxon>Oppioidea</taxon>
        <taxon>Oppiidae</taxon>
        <taxon>Medioppia</taxon>
    </lineage>
</organism>
<keyword evidence="3" id="KW-0675">Receptor</keyword>
<keyword evidence="1" id="KW-0805">Transcription regulation</keyword>
<gene>
    <name evidence="4" type="ORF">OSB1V03_LOCUS1863</name>
</gene>
<evidence type="ECO:0000256" key="3">
    <source>
        <dbReference type="ARBA" id="ARBA00023170"/>
    </source>
</evidence>
<evidence type="ECO:0000256" key="1">
    <source>
        <dbReference type="ARBA" id="ARBA00023015"/>
    </source>
</evidence>
<reference evidence="4" key="1">
    <citation type="submission" date="2020-11" db="EMBL/GenBank/DDBJ databases">
        <authorList>
            <person name="Tran Van P."/>
        </authorList>
    </citation>
    <scope>NUCLEOTIDE SEQUENCE</scope>
</reference>
<dbReference type="InterPro" id="IPR035500">
    <property type="entry name" value="NHR-like_dom_sf"/>
</dbReference>
<keyword evidence="2" id="KW-0804">Transcription</keyword>
<dbReference type="EMBL" id="CAJPIZ010000590">
    <property type="protein sequence ID" value="CAG2101822.1"/>
    <property type="molecule type" value="Genomic_DNA"/>
</dbReference>
<feature type="non-terminal residue" evidence="4">
    <location>
        <position position="1"/>
    </location>
</feature>
<dbReference type="Gene3D" id="1.10.565.10">
    <property type="entry name" value="Retinoid X Receptor"/>
    <property type="match status" value="1"/>
</dbReference>
<dbReference type="OrthoDB" id="6352325at2759"/>
<sequence length="307" mass="36075">MSVMSVARPVTDYSTQFNELEGNRFQELSYATQILAISLSTGTVEPVMSAEEFLMIIDLQKLHDIKNVVKMCKMLVSFKGICDHDKIVLLKYGAHEVHCMRSITYYDIANESWTINLVVFHELNLLVDISETDDKKAMVLRLDFIKDSEIYCDFREYINNIFTEIDSDMNLLNMAWLALSLLQQHVYMYLLKRYLLMKYRSEWEADDKFNRLMNTLIDLYYVESRCKHNTITDRPDDTVPPLLRELWDISDEPFVVIVGRYFDDCLHVMYVQKCRHFVANFVDQTLDLVHMGQSHDIVELIQVFVIA</sequence>
<name>A0A7R9KEG8_9ACAR</name>